<dbReference type="PROSITE" id="PS51318">
    <property type="entry name" value="TAT"/>
    <property type="match status" value="1"/>
</dbReference>
<dbReference type="InterPro" id="IPR006311">
    <property type="entry name" value="TAT_signal"/>
</dbReference>
<dbReference type="EMBL" id="VXPY01000088">
    <property type="protein sequence ID" value="MYD91159.1"/>
    <property type="molecule type" value="Genomic_DNA"/>
</dbReference>
<dbReference type="PROSITE" id="PS51257">
    <property type="entry name" value="PROKAR_LIPOPROTEIN"/>
    <property type="match status" value="1"/>
</dbReference>
<comment type="caution">
    <text evidence="2">The sequence shown here is derived from an EMBL/GenBank/DDBJ whole genome shotgun (WGS) entry which is preliminary data.</text>
</comment>
<reference evidence="2" key="1">
    <citation type="submission" date="2019-09" db="EMBL/GenBank/DDBJ databases">
        <title>Characterisation of the sponge microbiome using genome-centric metagenomics.</title>
        <authorList>
            <person name="Engelberts J.P."/>
            <person name="Robbins S.J."/>
            <person name="De Goeij J.M."/>
            <person name="Aranda M."/>
            <person name="Bell S.C."/>
            <person name="Webster N.S."/>
        </authorList>
    </citation>
    <scope>NUCLEOTIDE SEQUENCE</scope>
    <source>
        <strain evidence="2">SB0662_bin_9</strain>
    </source>
</reference>
<dbReference type="AlphaFoldDB" id="A0A6B1DTW3"/>
<dbReference type="SUPFAM" id="SSF53850">
    <property type="entry name" value="Periplasmic binding protein-like II"/>
    <property type="match status" value="1"/>
</dbReference>
<feature type="signal peptide" evidence="1">
    <location>
        <begin position="1"/>
        <end position="31"/>
    </location>
</feature>
<name>A0A6B1DTW3_9CHLR</name>
<evidence type="ECO:0000313" key="2">
    <source>
        <dbReference type="EMBL" id="MYD91159.1"/>
    </source>
</evidence>
<dbReference type="Pfam" id="PF01547">
    <property type="entry name" value="SBP_bac_1"/>
    <property type="match status" value="1"/>
</dbReference>
<dbReference type="Gene3D" id="3.40.190.10">
    <property type="entry name" value="Periplasmic binding protein-like II"/>
    <property type="match status" value="1"/>
</dbReference>
<gene>
    <name evidence="2" type="ORF">F4Y08_12615</name>
</gene>
<dbReference type="InterPro" id="IPR019546">
    <property type="entry name" value="TAT_signal_bac_arc"/>
</dbReference>
<dbReference type="PANTHER" id="PTHR43649">
    <property type="entry name" value="ARABINOSE-BINDING PROTEIN-RELATED"/>
    <property type="match status" value="1"/>
</dbReference>
<organism evidence="2">
    <name type="scientific">Caldilineaceae bacterium SB0662_bin_9</name>
    <dbReference type="NCBI Taxonomy" id="2605258"/>
    <lineage>
        <taxon>Bacteria</taxon>
        <taxon>Bacillati</taxon>
        <taxon>Chloroflexota</taxon>
        <taxon>Caldilineae</taxon>
        <taxon>Caldilineales</taxon>
        <taxon>Caldilineaceae</taxon>
    </lineage>
</organism>
<accession>A0A6B1DTW3</accession>
<evidence type="ECO:0000256" key="1">
    <source>
        <dbReference type="SAM" id="SignalP"/>
    </source>
</evidence>
<dbReference type="NCBIfam" id="TIGR01409">
    <property type="entry name" value="TAT_signal_seq"/>
    <property type="match status" value="1"/>
</dbReference>
<dbReference type="PANTHER" id="PTHR43649:SF12">
    <property type="entry name" value="DIACETYLCHITOBIOSE BINDING PROTEIN DASA"/>
    <property type="match status" value="1"/>
</dbReference>
<feature type="chain" id="PRO_5025430086" evidence="1">
    <location>
        <begin position="32"/>
        <end position="461"/>
    </location>
</feature>
<protein>
    <submittedName>
        <fullName evidence="2">Extracellular solute-binding protein</fullName>
    </submittedName>
</protein>
<dbReference type="InterPro" id="IPR050490">
    <property type="entry name" value="Bact_solute-bd_prot1"/>
</dbReference>
<sequence>MTDRGSNFLSRRRFLQASGLAAVSAALAACAAPAAGDAPADAGDSGAMEPSSVLIWTGFGQGRMADAMQGAVDRFVEENPDYTAEHVIVPWGELHNNVITNTAAGTPPDSYRGWAWIVAEDAPIGALTDITDYVHAEGVPEDDYWPATWKQMQFQGRFYAMSISTIVQLFFYNKDRITEAGFDPENVPDTLEGWEDIGRAMNETDADGTLTRIGFIPHIPNADPHNWLGAFGASVWNEDTGEVTLESPEALALLEWYNGYANEYGIENIAAFRTTYGGNGFGRNSPDGLYYTGQIATWQIGSWLYNDVGEYGPDLNFDVTKVPSPSTATNGKPGKLQANLYFVPSGAANVEGGYAFCSFMSSSKWVALNKAVPDSVTPSRISNATDPEIEAAAADWLPYARDEILPYAWAVPSMPGVGYMAGQFHEAVDAMGYEGVSPADALAGIQERVQQEVNDKLASAA</sequence>
<keyword evidence="1" id="KW-0732">Signal</keyword>
<dbReference type="InterPro" id="IPR006059">
    <property type="entry name" value="SBP"/>
</dbReference>
<proteinExistence type="predicted"/>